<proteinExistence type="inferred from homology"/>
<dbReference type="InterPro" id="IPR000515">
    <property type="entry name" value="MetI-like"/>
</dbReference>
<evidence type="ECO:0000256" key="8">
    <source>
        <dbReference type="ARBA" id="ARBA00023136"/>
    </source>
</evidence>
<comment type="subcellular location">
    <subcellularLocation>
        <location evidence="1">Cell inner membrane</location>
        <topology evidence="1">Multi-pass membrane protein</topology>
    </subcellularLocation>
    <subcellularLocation>
        <location evidence="9">Cell membrane</location>
        <topology evidence="9">Multi-pass membrane protein</topology>
    </subcellularLocation>
</comment>
<evidence type="ECO:0000313" key="11">
    <source>
        <dbReference type="EMBL" id="GLK67975.1"/>
    </source>
</evidence>
<feature type="transmembrane region" description="Helical" evidence="9">
    <location>
        <begin position="56"/>
        <end position="74"/>
    </location>
</feature>
<feature type="transmembrane region" description="Helical" evidence="9">
    <location>
        <begin position="86"/>
        <end position="106"/>
    </location>
</feature>
<name>A0A9W6MVP7_9HYPH</name>
<evidence type="ECO:0000256" key="3">
    <source>
        <dbReference type="ARBA" id="ARBA00022448"/>
    </source>
</evidence>
<keyword evidence="7 9" id="KW-1133">Transmembrane helix</keyword>
<dbReference type="InterPro" id="IPR010065">
    <property type="entry name" value="AA_ABC_transptr_permease_3TM"/>
</dbReference>
<evidence type="ECO:0000259" key="10">
    <source>
        <dbReference type="PROSITE" id="PS50928"/>
    </source>
</evidence>
<dbReference type="InterPro" id="IPR035906">
    <property type="entry name" value="MetI-like_sf"/>
</dbReference>
<dbReference type="PROSITE" id="PS50928">
    <property type="entry name" value="ABC_TM1"/>
    <property type="match status" value="1"/>
</dbReference>
<dbReference type="GO" id="GO:0006865">
    <property type="term" value="P:amino acid transport"/>
    <property type="evidence" value="ECO:0007669"/>
    <property type="project" value="UniProtKB-KW"/>
</dbReference>
<keyword evidence="8 9" id="KW-0472">Membrane</keyword>
<dbReference type="EMBL" id="BSFI01000007">
    <property type="protein sequence ID" value="GLK67975.1"/>
    <property type="molecule type" value="Genomic_DNA"/>
</dbReference>
<keyword evidence="6" id="KW-0029">Amino-acid transport</keyword>
<evidence type="ECO:0000256" key="2">
    <source>
        <dbReference type="ARBA" id="ARBA00010072"/>
    </source>
</evidence>
<dbReference type="SUPFAM" id="SSF161098">
    <property type="entry name" value="MetI-like"/>
    <property type="match status" value="1"/>
</dbReference>
<feature type="transmembrane region" description="Helical" evidence="9">
    <location>
        <begin position="185"/>
        <end position="206"/>
    </location>
</feature>
<dbReference type="GO" id="GO:0022857">
    <property type="term" value="F:transmembrane transporter activity"/>
    <property type="evidence" value="ECO:0007669"/>
    <property type="project" value="InterPro"/>
</dbReference>
<feature type="transmembrane region" description="Helical" evidence="9">
    <location>
        <begin position="22"/>
        <end position="44"/>
    </location>
</feature>
<feature type="transmembrane region" description="Helical" evidence="9">
    <location>
        <begin position="140"/>
        <end position="165"/>
    </location>
</feature>
<evidence type="ECO:0000256" key="1">
    <source>
        <dbReference type="ARBA" id="ARBA00004429"/>
    </source>
</evidence>
<evidence type="ECO:0000256" key="4">
    <source>
        <dbReference type="ARBA" id="ARBA00022475"/>
    </source>
</evidence>
<dbReference type="Proteomes" id="UP001143372">
    <property type="component" value="Unassembled WGS sequence"/>
</dbReference>
<reference evidence="11" key="2">
    <citation type="submission" date="2023-01" db="EMBL/GenBank/DDBJ databases">
        <authorList>
            <person name="Sun Q."/>
            <person name="Evtushenko L."/>
        </authorList>
    </citation>
    <scope>NUCLEOTIDE SEQUENCE</scope>
    <source>
        <strain evidence="11">VKM B-2347</strain>
    </source>
</reference>
<dbReference type="AlphaFoldDB" id="A0A9W6MVP7"/>
<dbReference type="InterPro" id="IPR043429">
    <property type="entry name" value="ArtM/GltK/GlnP/TcyL/YhdX-like"/>
</dbReference>
<evidence type="ECO:0000256" key="7">
    <source>
        <dbReference type="ARBA" id="ARBA00022989"/>
    </source>
</evidence>
<dbReference type="PANTHER" id="PTHR30614:SF0">
    <property type="entry name" value="L-CYSTINE TRANSPORT SYSTEM PERMEASE PROTEIN TCYL"/>
    <property type="match status" value="1"/>
</dbReference>
<keyword evidence="3 9" id="KW-0813">Transport</keyword>
<reference evidence="11" key="1">
    <citation type="journal article" date="2014" name="Int. J. Syst. Evol. Microbiol.">
        <title>Complete genome sequence of Corynebacterium casei LMG S-19264T (=DSM 44701T), isolated from a smear-ripened cheese.</title>
        <authorList>
            <consortium name="US DOE Joint Genome Institute (JGI-PGF)"/>
            <person name="Walter F."/>
            <person name="Albersmeier A."/>
            <person name="Kalinowski J."/>
            <person name="Ruckert C."/>
        </authorList>
    </citation>
    <scope>NUCLEOTIDE SEQUENCE</scope>
    <source>
        <strain evidence="11">VKM B-2347</strain>
    </source>
</reference>
<evidence type="ECO:0000256" key="6">
    <source>
        <dbReference type="ARBA" id="ARBA00022970"/>
    </source>
</evidence>
<dbReference type="PANTHER" id="PTHR30614">
    <property type="entry name" value="MEMBRANE COMPONENT OF AMINO ACID ABC TRANSPORTER"/>
    <property type="match status" value="1"/>
</dbReference>
<dbReference type="RefSeq" id="WP_271168213.1">
    <property type="nucleotide sequence ID" value="NZ_BSFI01000007.1"/>
</dbReference>
<gene>
    <name evidence="11" type="ORF">GCM10008179_16130</name>
</gene>
<dbReference type="GO" id="GO:0043190">
    <property type="term" value="C:ATP-binding cassette (ABC) transporter complex"/>
    <property type="evidence" value="ECO:0007669"/>
    <property type="project" value="InterPro"/>
</dbReference>
<keyword evidence="12" id="KW-1185">Reference proteome</keyword>
<comment type="similarity">
    <text evidence="2">Belongs to the binding-protein-dependent transport system permease family. HisMQ subfamily.</text>
</comment>
<dbReference type="CDD" id="cd06261">
    <property type="entry name" value="TM_PBP2"/>
    <property type="match status" value="1"/>
</dbReference>
<sequence length="218" mass="24120">MNGFAIVWQERALFLEGLWNTVSLVVAAIAISVPLSALGAVVLVEAPRPVARLARALIDLTRCVPFLLLAYVIYYGLPQLGLRFDAWWAGLVTMTLYNAAYLAEIFRSAWLALPKEGFEAARAYGFRPATLYRRIVLPQIAYASAPLVGGQIIVMIKDSALLMIITVREISFAANSINANYFTPFAPFVVAIGMYWMLSLIVEAWVRRVASGARLRYG</sequence>
<dbReference type="Gene3D" id="1.10.3720.10">
    <property type="entry name" value="MetI-like"/>
    <property type="match status" value="1"/>
</dbReference>
<comment type="caution">
    <text evidence="11">The sequence shown here is derived from an EMBL/GenBank/DDBJ whole genome shotgun (WGS) entry which is preliminary data.</text>
</comment>
<protein>
    <submittedName>
        <fullName evidence="11">Amino acid ABC transporter permease</fullName>
    </submittedName>
</protein>
<organism evidence="11 12">
    <name type="scientific">Hansschlegelia plantiphila</name>
    <dbReference type="NCBI Taxonomy" id="374655"/>
    <lineage>
        <taxon>Bacteria</taxon>
        <taxon>Pseudomonadati</taxon>
        <taxon>Pseudomonadota</taxon>
        <taxon>Alphaproteobacteria</taxon>
        <taxon>Hyphomicrobiales</taxon>
        <taxon>Methylopilaceae</taxon>
        <taxon>Hansschlegelia</taxon>
    </lineage>
</organism>
<accession>A0A9W6MVP7</accession>
<evidence type="ECO:0000313" key="12">
    <source>
        <dbReference type="Proteomes" id="UP001143372"/>
    </source>
</evidence>
<evidence type="ECO:0000256" key="9">
    <source>
        <dbReference type="RuleBase" id="RU363032"/>
    </source>
</evidence>
<keyword evidence="4" id="KW-1003">Cell membrane</keyword>
<keyword evidence="5 9" id="KW-0812">Transmembrane</keyword>
<dbReference type="NCBIfam" id="TIGR01726">
    <property type="entry name" value="HEQRo_perm_3TM"/>
    <property type="match status" value="1"/>
</dbReference>
<feature type="domain" description="ABC transmembrane type-1" evidence="10">
    <location>
        <begin position="18"/>
        <end position="202"/>
    </location>
</feature>
<dbReference type="Pfam" id="PF00528">
    <property type="entry name" value="BPD_transp_1"/>
    <property type="match status" value="1"/>
</dbReference>
<evidence type="ECO:0000256" key="5">
    <source>
        <dbReference type="ARBA" id="ARBA00022692"/>
    </source>
</evidence>